<accession>A0A9Q3UP02</accession>
<organism evidence="1 2">
    <name type="scientific">Alloalcanivorax marinus</name>
    <dbReference type="NCBI Taxonomy" id="1177169"/>
    <lineage>
        <taxon>Bacteria</taxon>
        <taxon>Pseudomonadati</taxon>
        <taxon>Pseudomonadota</taxon>
        <taxon>Gammaproteobacteria</taxon>
        <taxon>Oceanospirillales</taxon>
        <taxon>Alcanivoracaceae</taxon>
        <taxon>Alloalcanivorax</taxon>
    </lineage>
</organism>
<dbReference type="Proteomes" id="UP001108027">
    <property type="component" value="Unassembled WGS sequence"/>
</dbReference>
<protein>
    <submittedName>
        <fullName evidence="1">Uncharacterized protein</fullName>
    </submittedName>
</protein>
<reference evidence="1" key="1">
    <citation type="submission" date="2021-10" db="EMBL/GenBank/DDBJ databases">
        <title>The diversity and Nitrogen Metabolism of Culturable Nitrate-Utilizing Bacteria Within the Oxygen Minimum Zone of the Changjiang (Yangtze River)Estuary.</title>
        <authorList>
            <person name="Zhang D."/>
            <person name="Zheng J."/>
            <person name="Liu S."/>
            <person name="He W."/>
        </authorList>
    </citation>
    <scope>NUCLEOTIDE SEQUENCE</scope>
    <source>
        <strain evidence="1">FXH-223</strain>
    </source>
</reference>
<proteinExistence type="predicted"/>
<evidence type="ECO:0000313" key="1">
    <source>
        <dbReference type="EMBL" id="MCC4308809.1"/>
    </source>
</evidence>
<dbReference type="InterPro" id="IPR008979">
    <property type="entry name" value="Galactose-bd-like_sf"/>
</dbReference>
<dbReference type="RefSeq" id="WP_204428952.1">
    <property type="nucleotide sequence ID" value="NZ_ARXL01000007.1"/>
</dbReference>
<dbReference type="AlphaFoldDB" id="A0A9Q3UP02"/>
<evidence type="ECO:0000313" key="2">
    <source>
        <dbReference type="Proteomes" id="UP001108027"/>
    </source>
</evidence>
<sequence length="126" mass="14032">MIEKVIAKVPNRIWASARPARARQWDAEFNVAAWVRVSGQPGTLQLVVRYLDASNHPAVLVDAAEVGGDGSALLSGLVRLRFTDSVEQVQLSLRLSDPGTRYVIEELYMQRRGTALRPQDKLISNY</sequence>
<keyword evidence="2" id="KW-1185">Reference proteome</keyword>
<dbReference type="EMBL" id="JAJGNA010000009">
    <property type="protein sequence ID" value="MCC4308809.1"/>
    <property type="molecule type" value="Genomic_DNA"/>
</dbReference>
<dbReference type="SUPFAM" id="SSF49785">
    <property type="entry name" value="Galactose-binding domain-like"/>
    <property type="match status" value="1"/>
</dbReference>
<name>A0A9Q3UP02_9GAMM</name>
<gene>
    <name evidence="1" type="ORF">LL252_09535</name>
</gene>
<comment type="caution">
    <text evidence="1">The sequence shown here is derived from an EMBL/GenBank/DDBJ whole genome shotgun (WGS) entry which is preliminary data.</text>
</comment>